<organism evidence="9">
    <name type="scientific">uncultured bacterium ws406H10</name>
    <dbReference type="NCBI Taxonomy" id="1131831"/>
    <lineage>
        <taxon>Bacteria</taxon>
        <taxon>environmental samples</taxon>
    </lineage>
</organism>
<comment type="similarity">
    <text evidence="4 7">Belongs to the glucosamine/galactosamine-6-phosphate isomerase family. 6-phosphogluconolactonase subfamily.</text>
</comment>
<comment type="pathway">
    <text evidence="3 7">Carbohydrate degradation; pentose phosphate pathway; D-ribulose 5-phosphate from D-glucose 6-phosphate (oxidative stage): step 2/3.</text>
</comment>
<dbReference type="GO" id="GO:0005975">
    <property type="term" value="P:carbohydrate metabolic process"/>
    <property type="evidence" value="ECO:0007669"/>
    <property type="project" value="UniProtKB-UniRule"/>
</dbReference>
<dbReference type="InterPro" id="IPR005900">
    <property type="entry name" value="6-phosphogluconolactonase_DevB"/>
</dbReference>
<dbReference type="EMBL" id="JQ256789">
    <property type="protein sequence ID" value="AFI78748.1"/>
    <property type="molecule type" value="Genomic_DNA"/>
</dbReference>
<dbReference type="CDD" id="cd01400">
    <property type="entry name" value="6PGL"/>
    <property type="match status" value="1"/>
</dbReference>
<evidence type="ECO:0000256" key="6">
    <source>
        <dbReference type="ARBA" id="ARBA00020337"/>
    </source>
</evidence>
<dbReference type="AlphaFoldDB" id="I1X5H3"/>
<evidence type="ECO:0000256" key="2">
    <source>
        <dbReference type="ARBA" id="ARBA00002681"/>
    </source>
</evidence>
<evidence type="ECO:0000256" key="3">
    <source>
        <dbReference type="ARBA" id="ARBA00004961"/>
    </source>
</evidence>
<evidence type="ECO:0000256" key="1">
    <source>
        <dbReference type="ARBA" id="ARBA00000832"/>
    </source>
</evidence>
<accession>I1X5H3</accession>
<feature type="domain" description="Glucosamine/galactosamine-6-phosphate isomerase" evidence="8">
    <location>
        <begin position="12"/>
        <end position="221"/>
    </location>
</feature>
<evidence type="ECO:0000256" key="5">
    <source>
        <dbReference type="ARBA" id="ARBA00013198"/>
    </source>
</evidence>
<dbReference type="GO" id="GO:0006098">
    <property type="term" value="P:pentose-phosphate shunt"/>
    <property type="evidence" value="ECO:0007669"/>
    <property type="project" value="UniProtKB-UniPathway"/>
</dbReference>
<dbReference type="Gene3D" id="3.40.50.1360">
    <property type="match status" value="1"/>
</dbReference>
<proteinExistence type="inferred from homology"/>
<keyword evidence="7 9" id="KW-0378">Hydrolase</keyword>
<dbReference type="SUPFAM" id="SSF100950">
    <property type="entry name" value="NagB/RpiA/CoA transferase-like"/>
    <property type="match status" value="1"/>
</dbReference>
<dbReference type="InterPro" id="IPR039104">
    <property type="entry name" value="6PGL"/>
</dbReference>
<comment type="catalytic activity">
    <reaction evidence="1 7">
        <text>6-phospho-D-glucono-1,5-lactone + H2O = 6-phospho-D-gluconate + H(+)</text>
        <dbReference type="Rhea" id="RHEA:12556"/>
        <dbReference type="ChEBI" id="CHEBI:15377"/>
        <dbReference type="ChEBI" id="CHEBI:15378"/>
        <dbReference type="ChEBI" id="CHEBI:57955"/>
        <dbReference type="ChEBI" id="CHEBI:58759"/>
        <dbReference type="EC" id="3.1.1.31"/>
    </reaction>
</comment>
<gene>
    <name evidence="7" type="primary">pgl</name>
    <name evidence="9" type="ORF">ws406H10_0036</name>
</gene>
<sequence length="238" mass="25469">MAKPAWHEFAAREALANALAQRVSAQLAAGIELRGTALLAVSGGSTPPLFLRALSRRQIDWEKVVVTLVDERFVPAGSERSNARLVTLNLLQHAAAKARFVDLYREADTVEAVADLVRPDVLALKLPFDAVVLGMGTDGHTASFFPDADRLAEALDPDDKAYVLPIHAPSATEPRLSLSLAALASARFTAVHIEGLAKKEVLMGALAAPQNMNGGPPIATMIERAAHPVEIYWAPDED</sequence>
<dbReference type="PANTHER" id="PTHR11054:SF0">
    <property type="entry name" value="6-PHOSPHOGLUCONOLACTONASE"/>
    <property type="match status" value="1"/>
</dbReference>
<dbReference type="NCBIfam" id="TIGR01198">
    <property type="entry name" value="pgl"/>
    <property type="match status" value="1"/>
</dbReference>
<name>I1X5H3_9BACT</name>
<evidence type="ECO:0000256" key="4">
    <source>
        <dbReference type="ARBA" id="ARBA00010662"/>
    </source>
</evidence>
<protein>
    <recommendedName>
        <fullName evidence="6 7">6-phosphogluconolactonase</fullName>
        <shortName evidence="7">6PGL</shortName>
        <ecNumber evidence="5 7">3.1.1.31</ecNumber>
    </recommendedName>
</protein>
<evidence type="ECO:0000256" key="7">
    <source>
        <dbReference type="RuleBase" id="RU365095"/>
    </source>
</evidence>
<evidence type="ECO:0000259" key="8">
    <source>
        <dbReference type="Pfam" id="PF01182"/>
    </source>
</evidence>
<dbReference type="Pfam" id="PF01182">
    <property type="entry name" value="Glucosamine_iso"/>
    <property type="match status" value="1"/>
</dbReference>
<reference evidence="9" key="1">
    <citation type="journal article" date="2012" name="ISME J.">
        <title>Roseobacter clade bacteria are abundant in coastal sediments and encode a novel combination of sulfur oxidation genes.</title>
        <authorList>
            <person name="Lenk S."/>
            <person name="Moraru C."/>
            <person name="Hahnke S."/>
            <person name="Arnds J."/>
            <person name="Richter M."/>
            <person name="Kube M."/>
            <person name="Reinhardt R."/>
            <person name="Brinkhoff T."/>
            <person name="Harder J."/>
            <person name="Amann R."/>
            <person name="Mussmann M."/>
        </authorList>
    </citation>
    <scope>NUCLEOTIDE SEQUENCE</scope>
</reference>
<dbReference type="EC" id="3.1.1.31" evidence="5 7"/>
<dbReference type="InterPro" id="IPR006148">
    <property type="entry name" value="Glc/Gal-6P_isomerase"/>
</dbReference>
<evidence type="ECO:0000313" key="9">
    <source>
        <dbReference type="EMBL" id="AFI78748.1"/>
    </source>
</evidence>
<comment type="function">
    <text evidence="2 7">Hydrolysis of 6-phosphogluconolactone to 6-phosphogluconate.</text>
</comment>
<dbReference type="GO" id="GO:0017057">
    <property type="term" value="F:6-phosphogluconolactonase activity"/>
    <property type="evidence" value="ECO:0007669"/>
    <property type="project" value="UniProtKB-UniRule"/>
</dbReference>
<dbReference type="UniPathway" id="UPA00115">
    <property type="reaction ID" value="UER00409"/>
</dbReference>
<dbReference type="InterPro" id="IPR037171">
    <property type="entry name" value="NagB/RpiA_transferase-like"/>
</dbReference>
<dbReference type="PANTHER" id="PTHR11054">
    <property type="entry name" value="6-PHOSPHOGLUCONOLACTONASE"/>
    <property type="match status" value="1"/>
</dbReference>